<evidence type="ECO:0000313" key="2">
    <source>
        <dbReference type="EMBL" id="PXY38677.1"/>
    </source>
</evidence>
<dbReference type="AlphaFoldDB" id="A0A2V4BIV7"/>
<protein>
    <submittedName>
        <fullName evidence="2">Uncharacterized protein</fullName>
    </submittedName>
</protein>
<keyword evidence="1" id="KW-1133">Transmembrane helix</keyword>
<organism evidence="2 3">
    <name type="scientific">Flavobacterium cheongpyeongense</name>
    <dbReference type="NCBI Taxonomy" id="2212651"/>
    <lineage>
        <taxon>Bacteria</taxon>
        <taxon>Pseudomonadati</taxon>
        <taxon>Bacteroidota</taxon>
        <taxon>Flavobacteriia</taxon>
        <taxon>Flavobacteriales</taxon>
        <taxon>Flavobacteriaceae</taxon>
        <taxon>Flavobacterium</taxon>
    </lineage>
</organism>
<gene>
    <name evidence="2" type="ORF">DMB65_21710</name>
</gene>
<comment type="caution">
    <text evidence="2">The sequence shown here is derived from an EMBL/GenBank/DDBJ whole genome shotgun (WGS) entry which is preliminary data.</text>
</comment>
<keyword evidence="1" id="KW-0472">Membrane</keyword>
<dbReference type="EMBL" id="QJHK01000037">
    <property type="protein sequence ID" value="PXY38677.1"/>
    <property type="molecule type" value="Genomic_DNA"/>
</dbReference>
<name>A0A2V4BIV7_9FLAO</name>
<evidence type="ECO:0000313" key="3">
    <source>
        <dbReference type="Proteomes" id="UP000247903"/>
    </source>
</evidence>
<feature type="transmembrane region" description="Helical" evidence="1">
    <location>
        <begin position="131"/>
        <end position="148"/>
    </location>
</feature>
<evidence type="ECO:0000256" key="1">
    <source>
        <dbReference type="SAM" id="Phobius"/>
    </source>
</evidence>
<dbReference type="OrthoDB" id="1349985at2"/>
<reference evidence="2 3" key="1">
    <citation type="submission" date="2018-05" db="EMBL/GenBank/DDBJ databases">
        <title>Flavobacterium sp. strain IMCC34759, incomplete genome.</title>
        <authorList>
            <person name="Joung Y."/>
            <person name="Cho J."/>
        </authorList>
    </citation>
    <scope>NUCLEOTIDE SEQUENCE [LARGE SCALE GENOMIC DNA]</scope>
    <source>
        <strain evidence="2 3">IMCC34759</strain>
    </source>
</reference>
<dbReference type="RefSeq" id="WP_110308712.1">
    <property type="nucleotide sequence ID" value="NZ_QJHK01000037.1"/>
</dbReference>
<accession>A0A2V4BIV7</accession>
<proteinExistence type="predicted"/>
<keyword evidence="1" id="KW-0812">Transmembrane</keyword>
<keyword evidence="3" id="KW-1185">Reference proteome</keyword>
<sequence length="210" mass="24416">MKKNKNGKTEKTLIITPAQAKTALNIFLQHPEKMKLEKGITALLEKLKNPAVNRIFDNYPDLLQQYDLEELLSGNLEIPDTNKQDVKTAGILSCMQVLVYFCDDLKENPNPTHKHFDSLRYILKSITASEFINELLLVVITVTGVGYYKKYRQKIQHFNFDTQNAILLENDPELQEHFDLMVWFAMTRLFTESVYVYFNHPDQNLKTTTI</sequence>
<dbReference type="Proteomes" id="UP000247903">
    <property type="component" value="Unassembled WGS sequence"/>
</dbReference>